<evidence type="ECO:0000313" key="14">
    <source>
        <dbReference type="Proteomes" id="UP000515159"/>
    </source>
</evidence>
<accession>A0A6P8PHR8</accession>
<evidence type="ECO:0000256" key="3">
    <source>
        <dbReference type="ARBA" id="ARBA00022475"/>
    </source>
</evidence>
<reference evidence="15" key="1">
    <citation type="submission" date="2025-08" db="UniProtKB">
        <authorList>
            <consortium name="RefSeq"/>
        </authorList>
    </citation>
    <scope>IDENTIFICATION</scope>
</reference>
<keyword evidence="8 12" id="KW-0472">Membrane</keyword>
<dbReference type="PANTHER" id="PTHR10570:SF9">
    <property type="entry name" value="T-CELL SURFACE GLYCOPROTEIN CD3 EPSILON CHAIN"/>
    <property type="match status" value="1"/>
</dbReference>
<gene>
    <name evidence="15" type="primary">CD3E</name>
</gene>
<dbReference type="Gene3D" id="2.60.40.10">
    <property type="entry name" value="Immunoglobulins"/>
    <property type="match status" value="1"/>
</dbReference>
<dbReference type="SMART" id="SM00077">
    <property type="entry name" value="ITAM"/>
    <property type="match status" value="1"/>
</dbReference>
<keyword evidence="3" id="KW-1003">Cell membrane</keyword>
<evidence type="ECO:0000256" key="1">
    <source>
        <dbReference type="ARBA" id="ARBA00004251"/>
    </source>
</evidence>
<keyword evidence="6" id="KW-0391">Immunity</keyword>
<dbReference type="InParanoid" id="A0A6P8PHR8"/>
<dbReference type="GO" id="GO:0004888">
    <property type="term" value="F:transmembrane signaling receptor activity"/>
    <property type="evidence" value="ECO:0007669"/>
    <property type="project" value="InterPro"/>
</dbReference>
<dbReference type="InterPro" id="IPR013783">
    <property type="entry name" value="Ig-like_fold"/>
</dbReference>
<dbReference type="FunCoup" id="A0A6P8PHR8">
    <property type="interactions" value="241"/>
</dbReference>
<evidence type="ECO:0000256" key="4">
    <source>
        <dbReference type="ARBA" id="ARBA00022692"/>
    </source>
</evidence>
<dbReference type="GO" id="GO:0007166">
    <property type="term" value="P:cell surface receptor signaling pathway"/>
    <property type="evidence" value="ECO:0007669"/>
    <property type="project" value="InterPro"/>
</dbReference>
<feature type="region of interest" description="Disordered" evidence="11">
    <location>
        <begin position="147"/>
        <end position="195"/>
    </location>
</feature>
<comment type="subcellular location">
    <subcellularLocation>
        <location evidence="1">Cell membrane</location>
        <topology evidence="1">Single-pass type I membrane protein</topology>
    </subcellularLocation>
</comment>
<evidence type="ECO:0000256" key="6">
    <source>
        <dbReference type="ARBA" id="ARBA00022859"/>
    </source>
</evidence>
<dbReference type="OrthoDB" id="9947847at2759"/>
<organism evidence="14 15">
    <name type="scientific">Geotrypetes seraphini</name>
    <name type="common">Gaboon caecilian</name>
    <name type="synonym">Caecilia seraphini</name>
    <dbReference type="NCBI Taxonomy" id="260995"/>
    <lineage>
        <taxon>Eukaryota</taxon>
        <taxon>Metazoa</taxon>
        <taxon>Chordata</taxon>
        <taxon>Craniata</taxon>
        <taxon>Vertebrata</taxon>
        <taxon>Euteleostomi</taxon>
        <taxon>Amphibia</taxon>
        <taxon>Gymnophiona</taxon>
        <taxon>Geotrypetes</taxon>
    </lineage>
</organism>
<evidence type="ECO:0000256" key="9">
    <source>
        <dbReference type="ARBA" id="ARBA00023170"/>
    </source>
</evidence>
<keyword evidence="4 12" id="KW-0812">Transmembrane</keyword>
<keyword evidence="7 12" id="KW-1133">Transmembrane helix</keyword>
<feature type="chain" id="PRO_5027759312" description="T-cell surface glycoprotein CD3 epsilon chain" evidence="13">
    <location>
        <begin position="24"/>
        <end position="195"/>
    </location>
</feature>
<evidence type="ECO:0000256" key="12">
    <source>
        <dbReference type="SAM" id="Phobius"/>
    </source>
</evidence>
<dbReference type="InterPro" id="IPR015484">
    <property type="entry name" value="CD3_esu/gsu/dsu"/>
</dbReference>
<evidence type="ECO:0000256" key="10">
    <source>
        <dbReference type="ARBA" id="ARBA00023319"/>
    </source>
</evidence>
<evidence type="ECO:0000256" key="5">
    <source>
        <dbReference type="ARBA" id="ARBA00022729"/>
    </source>
</evidence>
<dbReference type="CTD" id="916"/>
<proteinExistence type="predicted"/>
<dbReference type="AlphaFoldDB" id="A0A6P8PHR8"/>
<dbReference type="Proteomes" id="UP000515159">
    <property type="component" value="Chromosome 13"/>
</dbReference>
<evidence type="ECO:0000313" key="15">
    <source>
        <dbReference type="RefSeq" id="XP_033775176.1"/>
    </source>
</evidence>
<evidence type="ECO:0000256" key="2">
    <source>
        <dbReference type="ARBA" id="ARBA00021773"/>
    </source>
</evidence>
<dbReference type="InterPro" id="IPR003110">
    <property type="entry name" value="Phos_immunorcpt_sig_ITAM"/>
</dbReference>
<evidence type="ECO:0000256" key="8">
    <source>
        <dbReference type="ARBA" id="ARBA00023136"/>
    </source>
</evidence>
<dbReference type="RefSeq" id="XP_033775176.1">
    <property type="nucleotide sequence ID" value="XM_033919285.1"/>
</dbReference>
<dbReference type="PROSITE" id="PS51055">
    <property type="entry name" value="ITAM_1"/>
    <property type="match status" value="1"/>
</dbReference>
<name>A0A6P8PHR8_GEOSA</name>
<dbReference type="GO" id="GO:0042105">
    <property type="term" value="C:alpha-beta T cell receptor complex"/>
    <property type="evidence" value="ECO:0007669"/>
    <property type="project" value="UniProtKB-ARBA"/>
</dbReference>
<evidence type="ECO:0000256" key="11">
    <source>
        <dbReference type="SAM" id="MobiDB-lite"/>
    </source>
</evidence>
<dbReference type="GO" id="GO:0009897">
    <property type="term" value="C:external side of plasma membrane"/>
    <property type="evidence" value="ECO:0007669"/>
    <property type="project" value="TreeGrafter"/>
</dbReference>
<dbReference type="Pfam" id="PF16681">
    <property type="entry name" value="Ig_5"/>
    <property type="match status" value="1"/>
</dbReference>
<protein>
    <recommendedName>
        <fullName evidence="2">T-cell surface glycoprotein CD3 epsilon chain</fullName>
    </recommendedName>
</protein>
<dbReference type="KEGG" id="gsh:117347846"/>
<evidence type="ECO:0000256" key="7">
    <source>
        <dbReference type="ARBA" id="ARBA00022989"/>
    </source>
</evidence>
<dbReference type="GeneID" id="117347846"/>
<feature type="signal peptide" evidence="13">
    <location>
        <begin position="1"/>
        <end position="23"/>
    </location>
</feature>
<keyword evidence="10" id="KW-0393">Immunoglobulin domain</keyword>
<sequence length="195" mass="21649">MKPPGWHPALLLTLLFWPGWILTQEEKIQAVDVSISGTSVILTCPLGSDTNKPNKITLKHKNSIFDHKEEKPFTLQNFDESNNGLYECTVSYEGNVPPLKAKLYLKAKVCELCVEMETWTVIGILVADLLITLGVILVVYYCSKSKKGGNEGAGSHGSKPKGYSKERPPPVPNPDYEPLKKGQREVYDGLNSRGY</sequence>
<feature type="transmembrane region" description="Helical" evidence="12">
    <location>
        <begin position="119"/>
        <end position="142"/>
    </location>
</feature>
<feature type="compositionally biased region" description="Basic and acidic residues" evidence="11">
    <location>
        <begin position="177"/>
        <end position="187"/>
    </location>
</feature>
<keyword evidence="5 13" id="KW-0732">Signal</keyword>
<keyword evidence="14" id="KW-1185">Reference proteome</keyword>
<evidence type="ECO:0000256" key="13">
    <source>
        <dbReference type="SAM" id="SignalP"/>
    </source>
</evidence>
<keyword evidence="9" id="KW-0675">Receptor</keyword>
<dbReference type="GO" id="GO:0045059">
    <property type="term" value="P:positive thymic T cell selection"/>
    <property type="evidence" value="ECO:0007669"/>
    <property type="project" value="TreeGrafter"/>
</dbReference>
<dbReference type="PANTHER" id="PTHR10570">
    <property type="entry name" value="T-CELL SURFACE GLYCOPROTEIN CD3 GAMMA CHAIN / DELTA CHAIN"/>
    <property type="match status" value="1"/>
</dbReference>